<dbReference type="AlphaFoldDB" id="A0A8S1JCK9"/>
<feature type="region of interest" description="Disordered" evidence="1">
    <location>
        <begin position="13"/>
        <end position="37"/>
    </location>
</feature>
<name>A0A8S1JCK9_9CHLO</name>
<dbReference type="EMBL" id="CAJHUC010002490">
    <property type="protein sequence ID" value="CAD7703897.1"/>
    <property type="molecule type" value="Genomic_DNA"/>
</dbReference>
<organism evidence="2 3">
    <name type="scientific">Ostreobium quekettii</name>
    <dbReference type="NCBI Taxonomy" id="121088"/>
    <lineage>
        <taxon>Eukaryota</taxon>
        <taxon>Viridiplantae</taxon>
        <taxon>Chlorophyta</taxon>
        <taxon>core chlorophytes</taxon>
        <taxon>Ulvophyceae</taxon>
        <taxon>TCBD clade</taxon>
        <taxon>Bryopsidales</taxon>
        <taxon>Ostreobineae</taxon>
        <taxon>Ostreobiaceae</taxon>
        <taxon>Ostreobium</taxon>
    </lineage>
</organism>
<evidence type="ECO:0000313" key="3">
    <source>
        <dbReference type="Proteomes" id="UP000708148"/>
    </source>
</evidence>
<sequence length="183" mass="19633">MAAGYARMYLARTGAAEGQVQQKPQVGASHRCGSNSPDLELGADCPAKDPKGSKDAQDALCCTGLGVGETSIGGPFQQQEGANQAERTSPGCCNRMKNPKGGGKTQSLVRKRERQKDRCAVLLMGGHKSGNSRFPTRTLLKVLQHAPNLFHKNRIVAVNKDITQIGRLPERYLDAKVAGMCKD</sequence>
<keyword evidence="3" id="KW-1185">Reference proteome</keyword>
<feature type="region of interest" description="Disordered" evidence="1">
    <location>
        <begin position="73"/>
        <end position="114"/>
    </location>
</feature>
<dbReference type="Proteomes" id="UP000708148">
    <property type="component" value="Unassembled WGS sequence"/>
</dbReference>
<comment type="caution">
    <text evidence="2">The sequence shown here is derived from an EMBL/GenBank/DDBJ whole genome shotgun (WGS) entry which is preliminary data.</text>
</comment>
<evidence type="ECO:0000313" key="2">
    <source>
        <dbReference type="EMBL" id="CAD7703897.1"/>
    </source>
</evidence>
<proteinExistence type="predicted"/>
<gene>
    <name evidence="2" type="ORF">OSTQU699_LOCUS9254</name>
</gene>
<reference evidence="2" key="1">
    <citation type="submission" date="2020-12" db="EMBL/GenBank/DDBJ databases">
        <authorList>
            <person name="Iha C."/>
        </authorList>
    </citation>
    <scope>NUCLEOTIDE SEQUENCE</scope>
</reference>
<protein>
    <submittedName>
        <fullName evidence="2">Uncharacterized protein</fullName>
    </submittedName>
</protein>
<feature type="compositionally biased region" description="Polar residues" evidence="1">
    <location>
        <begin position="76"/>
        <end position="87"/>
    </location>
</feature>
<accession>A0A8S1JCK9</accession>
<evidence type="ECO:0000256" key="1">
    <source>
        <dbReference type="SAM" id="MobiDB-lite"/>
    </source>
</evidence>